<dbReference type="InterPro" id="IPR038062">
    <property type="entry name" value="ScdA-like_N_sf"/>
</dbReference>
<dbReference type="SUPFAM" id="SSF140683">
    <property type="entry name" value="SP0561-like"/>
    <property type="match status" value="1"/>
</dbReference>
<proteinExistence type="predicted"/>
<dbReference type="OrthoDB" id="128918at2"/>
<name>A0A4Q4KLP5_9FLAO</name>
<sequence>MKINGNTKVSKVIKENKEAIEVIASLNSHFTKLRNPILRRLMVPRYTLEKLATEVQCETQFLLDQLNKIGFEIEGKKEIYEDPKQLILFNSRLEFIEDKMVKPLDLIPILAQSKETLFDVIEKALKNLRSNEVLEAQLDLNPVFLTKLFQKTGYKALTVFIEGNYHIYFKADITKFHKINERFFIKSVNFK</sequence>
<organism evidence="1 2">
    <name type="scientific">Brumimicrobium glaciale</name>
    <dbReference type="NCBI Taxonomy" id="200475"/>
    <lineage>
        <taxon>Bacteria</taxon>
        <taxon>Pseudomonadati</taxon>
        <taxon>Bacteroidota</taxon>
        <taxon>Flavobacteriia</taxon>
        <taxon>Flavobacteriales</taxon>
        <taxon>Crocinitomicaceae</taxon>
        <taxon>Brumimicrobium</taxon>
    </lineage>
</organism>
<dbReference type="Gene3D" id="1.10.3910.10">
    <property type="entry name" value="SP0561-like"/>
    <property type="match status" value="1"/>
</dbReference>
<accession>A0A4Q4KLP5</accession>
<dbReference type="Proteomes" id="UP000293952">
    <property type="component" value="Unassembled WGS sequence"/>
</dbReference>
<protein>
    <submittedName>
        <fullName evidence="1">DUF1858 domain-containing protein</fullName>
    </submittedName>
</protein>
<comment type="caution">
    <text evidence="1">The sequence shown here is derived from an EMBL/GenBank/DDBJ whole genome shotgun (WGS) entry which is preliminary data.</text>
</comment>
<keyword evidence="2" id="KW-1185">Reference proteome</keyword>
<evidence type="ECO:0000313" key="2">
    <source>
        <dbReference type="Proteomes" id="UP000293952"/>
    </source>
</evidence>
<gene>
    <name evidence="1" type="ORF">ERX46_09715</name>
</gene>
<dbReference type="AlphaFoldDB" id="A0A4Q4KLP5"/>
<dbReference type="RefSeq" id="WP_130093662.1">
    <property type="nucleotide sequence ID" value="NZ_SETE01000003.1"/>
</dbReference>
<reference evidence="1 2" key="1">
    <citation type="submission" date="2019-02" db="EMBL/GenBank/DDBJ databases">
        <title>Genome sequence of the sea-ice species Brumimicrobium glaciale.</title>
        <authorList>
            <person name="Bowman J.P."/>
        </authorList>
    </citation>
    <scope>NUCLEOTIDE SEQUENCE [LARGE SCALE GENOMIC DNA]</scope>
    <source>
        <strain evidence="1 2">IC156</strain>
    </source>
</reference>
<dbReference type="EMBL" id="SETE01000003">
    <property type="protein sequence ID" value="RYM34222.1"/>
    <property type="molecule type" value="Genomic_DNA"/>
</dbReference>
<evidence type="ECO:0000313" key="1">
    <source>
        <dbReference type="EMBL" id="RYM34222.1"/>
    </source>
</evidence>